<dbReference type="InterPro" id="IPR036928">
    <property type="entry name" value="AS_sf"/>
</dbReference>
<evidence type="ECO:0000259" key="5">
    <source>
        <dbReference type="Pfam" id="PF01425"/>
    </source>
</evidence>
<evidence type="ECO:0000256" key="1">
    <source>
        <dbReference type="ARBA" id="ARBA00001311"/>
    </source>
</evidence>
<dbReference type="InterPro" id="IPR020556">
    <property type="entry name" value="Amidase_CS"/>
</dbReference>
<comment type="similarity">
    <text evidence="2">Belongs to the amidase family.</text>
</comment>
<dbReference type="GO" id="GO:0009062">
    <property type="term" value="P:fatty acid catabolic process"/>
    <property type="evidence" value="ECO:0007669"/>
    <property type="project" value="TreeGrafter"/>
</dbReference>
<dbReference type="EMBL" id="WHUW01000009">
    <property type="protein sequence ID" value="KAF8442175.1"/>
    <property type="molecule type" value="Genomic_DNA"/>
</dbReference>
<dbReference type="InterPro" id="IPR023631">
    <property type="entry name" value="Amidase_dom"/>
</dbReference>
<dbReference type="FunFam" id="3.90.1300.10:FF:000003">
    <property type="entry name" value="Amidase signature enzyme"/>
    <property type="match status" value="1"/>
</dbReference>
<dbReference type="Gene3D" id="3.90.1300.10">
    <property type="entry name" value="Amidase signature (AS) domain"/>
    <property type="match status" value="1"/>
</dbReference>
<evidence type="ECO:0000256" key="3">
    <source>
        <dbReference type="ARBA" id="ARBA00012922"/>
    </source>
</evidence>
<dbReference type="PROSITE" id="PS00571">
    <property type="entry name" value="AMIDASES"/>
    <property type="match status" value="1"/>
</dbReference>
<proteinExistence type="inferred from homology"/>
<dbReference type="PANTHER" id="PTHR45847:SF6">
    <property type="entry name" value="FATTY ACID AMIDE HYDROLASE"/>
    <property type="match status" value="1"/>
</dbReference>
<keyword evidence="7" id="KW-1185">Reference proteome</keyword>
<dbReference type="GO" id="GO:0004040">
    <property type="term" value="F:amidase activity"/>
    <property type="evidence" value="ECO:0007669"/>
    <property type="project" value="UniProtKB-EC"/>
</dbReference>
<feature type="domain" description="Amidase" evidence="5">
    <location>
        <begin position="134"/>
        <end position="617"/>
    </location>
</feature>
<sequence length="641" mass="69627">MKLEWLFRAVAGVFIVDDRYLNGDHDKTGVGPWQADRGLRRLSNAGAVRRLPEFISVIPVVASFPFTSPSLITAMGNSGNAQRLATISAKHAARDKALALASPYDSNTHDPFLQATASEIVENIASGKWTASQVLDAYMARAVVSQAKTNCITEVLFEDAKKQAKVLDEEFSRTGKLRGPLHGVPMSFKDQYEISGYDATIGFTHWANKPCTTDAFLVSQCRKAGAIIIVKTNVPQTMFAFECSNALWGRTTNPWGEKYTCGGSSGGEAALLAMDGSALGVGSDIGGSLRIPTSYCGIYAIKPSPDRVSSDGARGCNPGYEAIRVSYGPMGRSVRDCELFCRTVFGEQDHAHQTVPLPFRPVELPGKLKFGYYVSDTMVHISPANVRAVQETIDALRSQGHECVEFSPSLSKEAMSTFVALATADGYKRMLSTIKPDPKETSLFLSTLGPKLPGFVRLFIAWAAHTFYHDKPFHDLFSLARSKSVSEFVEYTDRRNKVTKAWYKEVWDKYGFDGIIAPVQSLPTIPHGGCAMLSPLAEATILYNVVDSPVGVVPVTRVEPTKDVFPAGFVPGAKGTSTILEKEMYTGPTPVYDPVAMAGIPVGVQIVGKKWEDEKVLAMMKVVDDALGTARGFGPGCWKVQ</sequence>
<dbReference type="PANTHER" id="PTHR45847">
    <property type="entry name" value="FATTY ACID AMIDE HYDROLASE"/>
    <property type="match status" value="1"/>
</dbReference>
<accession>A0AAD4BXS8</accession>
<dbReference type="InterPro" id="IPR052096">
    <property type="entry name" value="Endocannabinoid_amidase"/>
</dbReference>
<dbReference type="Pfam" id="PF01425">
    <property type="entry name" value="Amidase"/>
    <property type="match status" value="1"/>
</dbReference>
<dbReference type="Proteomes" id="UP001194468">
    <property type="component" value="Unassembled WGS sequence"/>
</dbReference>
<evidence type="ECO:0000256" key="4">
    <source>
        <dbReference type="ARBA" id="ARBA00022801"/>
    </source>
</evidence>
<dbReference type="SUPFAM" id="SSF75304">
    <property type="entry name" value="Amidase signature (AS) enzymes"/>
    <property type="match status" value="1"/>
</dbReference>
<reference evidence="6" key="1">
    <citation type="submission" date="2019-10" db="EMBL/GenBank/DDBJ databases">
        <authorList>
            <consortium name="DOE Joint Genome Institute"/>
            <person name="Kuo A."/>
            <person name="Miyauchi S."/>
            <person name="Kiss E."/>
            <person name="Drula E."/>
            <person name="Kohler A."/>
            <person name="Sanchez-Garcia M."/>
            <person name="Andreopoulos B."/>
            <person name="Barry K.W."/>
            <person name="Bonito G."/>
            <person name="Buee M."/>
            <person name="Carver A."/>
            <person name="Chen C."/>
            <person name="Cichocki N."/>
            <person name="Clum A."/>
            <person name="Culley D."/>
            <person name="Crous P.W."/>
            <person name="Fauchery L."/>
            <person name="Girlanda M."/>
            <person name="Hayes R."/>
            <person name="Keri Z."/>
            <person name="LaButti K."/>
            <person name="Lipzen A."/>
            <person name="Lombard V."/>
            <person name="Magnuson J."/>
            <person name="Maillard F."/>
            <person name="Morin E."/>
            <person name="Murat C."/>
            <person name="Nolan M."/>
            <person name="Ohm R."/>
            <person name="Pangilinan J."/>
            <person name="Pereira M."/>
            <person name="Perotto S."/>
            <person name="Peter M."/>
            <person name="Riley R."/>
            <person name="Sitrit Y."/>
            <person name="Stielow B."/>
            <person name="Szollosi G."/>
            <person name="Zifcakova L."/>
            <person name="Stursova M."/>
            <person name="Spatafora J.W."/>
            <person name="Tedersoo L."/>
            <person name="Vaario L.-M."/>
            <person name="Yamada A."/>
            <person name="Yan M."/>
            <person name="Wang P."/>
            <person name="Xu J."/>
            <person name="Bruns T."/>
            <person name="Baldrian P."/>
            <person name="Vilgalys R."/>
            <person name="Henrissat B."/>
            <person name="Grigoriev I.V."/>
            <person name="Hibbett D."/>
            <person name="Nagy L.G."/>
            <person name="Martin F.M."/>
        </authorList>
    </citation>
    <scope>NUCLEOTIDE SEQUENCE</scope>
    <source>
        <strain evidence="6">BED1</strain>
    </source>
</reference>
<reference evidence="6" key="2">
    <citation type="journal article" date="2020" name="Nat. Commun.">
        <title>Large-scale genome sequencing of mycorrhizal fungi provides insights into the early evolution of symbiotic traits.</title>
        <authorList>
            <person name="Miyauchi S."/>
            <person name="Kiss E."/>
            <person name="Kuo A."/>
            <person name="Drula E."/>
            <person name="Kohler A."/>
            <person name="Sanchez-Garcia M."/>
            <person name="Morin E."/>
            <person name="Andreopoulos B."/>
            <person name="Barry K.W."/>
            <person name="Bonito G."/>
            <person name="Buee M."/>
            <person name="Carver A."/>
            <person name="Chen C."/>
            <person name="Cichocki N."/>
            <person name="Clum A."/>
            <person name="Culley D."/>
            <person name="Crous P.W."/>
            <person name="Fauchery L."/>
            <person name="Girlanda M."/>
            <person name="Hayes R.D."/>
            <person name="Keri Z."/>
            <person name="LaButti K."/>
            <person name="Lipzen A."/>
            <person name="Lombard V."/>
            <person name="Magnuson J."/>
            <person name="Maillard F."/>
            <person name="Murat C."/>
            <person name="Nolan M."/>
            <person name="Ohm R.A."/>
            <person name="Pangilinan J."/>
            <person name="Pereira M.F."/>
            <person name="Perotto S."/>
            <person name="Peter M."/>
            <person name="Pfister S."/>
            <person name="Riley R."/>
            <person name="Sitrit Y."/>
            <person name="Stielow J.B."/>
            <person name="Szollosi G."/>
            <person name="Zifcakova L."/>
            <person name="Stursova M."/>
            <person name="Spatafora J.W."/>
            <person name="Tedersoo L."/>
            <person name="Vaario L.M."/>
            <person name="Yamada A."/>
            <person name="Yan M."/>
            <person name="Wang P."/>
            <person name="Xu J."/>
            <person name="Bruns T."/>
            <person name="Baldrian P."/>
            <person name="Vilgalys R."/>
            <person name="Dunand C."/>
            <person name="Henrissat B."/>
            <person name="Grigoriev I.V."/>
            <person name="Hibbett D."/>
            <person name="Nagy L.G."/>
            <person name="Martin F.M."/>
        </authorList>
    </citation>
    <scope>NUCLEOTIDE SEQUENCE</scope>
    <source>
        <strain evidence="6">BED1</strain>
    </source>
</reference>
<comment type="caution">
    <text evidence="6">The sequence shown here is derived from an EMBL/GenBank/DDBJ whole genome shotgun (WGS) entry which is preliminary data.</text>
</comment>
<protein>
    <recommendedName>
        <fullName evidence="3">amidase</fullName>
        <ecNumber evidence="3">3.5.1.4</ecNumber>
    </recommendedName>
</protein>
<evidence type="ECO:0000313" key="7">
    <source>
        <dbReference type="Proteomes" id="UP001194468"/>
    </source>
</evidence>
<comment type="catalytic activity">
    <reaction evidence="1">
        <text>a monocarboxylic acid amide + H2O = a monocarboxylate + NH4(+)</text>
        <dbReference type="Rhea" id="RHEA:12020"/>
        <dbReference type="ChEBI" id="CHEBI:15377"/>
        <dbReference type="ChEBI" id="CHEBI:28938"/>
        <dbReference type="ChEBI" id="CHEBI:35757"/>
        <dbReference type="ChEBI" id="CHEBI:83628"/>
        <dbReference type="EC" id="3.5.1.4"/>
    </reaction>
</comment>
<organism evidence="6 7">
    <name type="scientific">Boletus edulis BED1</name>
    <dbReference type="NCBI Taxonomy" id="1328754"/>
    <lineage>
        <taxon>Eukaryota</taxon>
        <taxon>Fungi</taxon>
        <taxon>Dikarya</taxon>
        <taxon>Basidiomycota</taxon>
        <taxon>Agaricomycotina</taxon>
        <taxon>Agaricomycetes</taxon>
        <taxon>Agaricomycetidae</taxon>
        <taxon>Boletales</taxon>
        <taxon>Boletineae</taxon>
        <taxon>Boletaceae</taxon>
        <taxon>Boletoideae</taxon>
        <taxon>Boletus</taxon>
    </lineage>
</organism>
<evidence type="ECO:0000256" key="2">
    <source>
        <dbReference type="ARBA" id="ARBA00009199"/>
    </source>
</evidence>
<dbReference type="GO" id="GO:0017064">
    <property type="term" value="F:fatty acid amide hydrolase activity"/>
    <property type="evidence" value="ECO:0007669"/>
    <property type="project" value="TreeGrafter"/>
</dbReference>
<evidence type="ECO:0000313" key="6">
    <source>
        <dbReference type="EMBL" id="KAF8442175.1"/>
    </source>
</evidence>
<gene>
    <name evidence="6" type="ORF">L210DRAFT_3535964</name>
</gene>
<dbReference type="AlphaFoldDB" id="A0AAD4BXS8"/>
<dbReference type="EC" id="3.5.1.4" evidence="3"/>
<name>A0AAD4BXS8_BOLED</name>
<keyword evidence="4" id="KW-0378">Hydrolase</keyword>